<proteinExistence type="predicted"/>
<dbReference type="PROSITE" id="PS50006">
    <property type="entry name" value="FHA_DOMAIN"/>
    <property type="match status" value="1"/>
</dbReference>
<dbReference type="RefSeq" id="WP_015534341.1">
    <property type="nucleotide sequence ID" value="NZ_BLYL01000012.1"/>
</dbReference>
<dbReference type="InterPro" id="IPR000253">
    <property type="entry name" value="FHA_dom"/>
</dbReference>
<evidence type="ECO:0000256" key="1">
    <source>
        <dbReference type="SAM" id="MobiDB-lite"/>
    </source>
</evidence>
<dbReference type="Gene3D" id="2.60.200.20">
    <property type="match status" value="1"/>
</dbReference>
<dbReference type="SMART" id="SM00240">
    <property type="entry name" value="FHA"/>
    <property type="match status" value="1"/>
</dbReference>
<dbReference type="SUPFAM" id="SSF49879">
    <property type="entry name" value="SMAD/FHA domain"/>
    <property type="match status" value="1"/>
</dbReference>
<reference evidence="3" key="1">
    <citation type="submission" date="2020-06" db="EMBL/GenBank/DDBJ databases">
        <title>Characterization of fructooligosaccharide metabolism and fructooligosaccharide-degrading enzymes in human commensal butyrate producers.</title>
        <authorList>
            <person name="Tanno H."/>
            <person name="Fujii T."/>
            <person name="Hirano K."/>
            <person name="Maeno S."/>
            <person name="Tonozuka T."/>
            <person name="Sakamoto M."/>
            <person name="Ohkuma M."/>
            <person name="Tochio T."/>
            <person name="Endo A."/>
        </authorList>
    </citation>
    <scope>NUCLEOTIDE SEQUENCE</scope>
    <source>
        <strain evidence="3">JCM 31265</strain>
    </source>
</reference>
<gene>
    <name evidence="3" type="ORF">COEU31_19750</name>
</gene>
<dbReference type="EMBL" id="BLYL01000012">
    <property type="protein sequence ID" value="GFO94929.1"/>
    <property type="molecule type" value="Genomic_DNA"/>
</dbReference>
<organism evidence="3 4">
    <name type="scientific">Coprococcus eutactus</name>
    <dbReference type="NCBI Taxonomy" id="33043"/>
    <lineage>
        <taxon>Bacteria</taxon>
        <taxon>Bacillati</taxon>
        <taxon>Bacillota</taxon>
        <taxon>Clostridia</taxon>
        <taxon>Lachnospirales</taxon>
        <taxon>Lachnospiraceae</taxon>
        <taxon>Coprococcus</taxon>
    </lineage>
</organism>
<dbReference type="InterPro" id="IPR008984">
    <property type="entry name" value="SMAD_FHA_dom_sf"/>
</dbReference>
<dbReference type="AlphaFoldDB" id="A0AAI9K376"/>
<evidence type="ECO:0000259" key="2">
    <source>
        <dbReference type="PROSITE" id="PS50006"/>
    </source>
</evidence>
<feature type="domain" description="FHA" evidence="2">
    <location>
        <begin position="469"/>
        <end position="520"/>
    </location>
</feature>
<dbReference type="Pfam" id="PF00498">
    <property type="entry name" value="FHA"/>
    <property type="match status" value="1"/>
</dbReference>
<dbReference type="Pfam" id="PF19909">
    <property type="entry name" value="DUF6382"/>
    <property type="match status" value="1"/>
</dbReference>
<sequence length="546" mass="60577">MRKISFKVRNIGSEKYLSYILNDDCEFDEELLDYLEENRIPELIDIIYEEDDENDYLTYNVTGRTTVDALLSNTVNAEKILGIIRGVASGIVNLRDLGIPASYVVLHKEFTYVNPVTYDVGMLCVPVESEANINAEFRMFAKDLLTSVIYDDSEDCNYVAKLLNLLNADKFTVRNFYAQLTELMESAGMQVEENFVDIGSDMSVSQSSVDTAASDTSMDDLPEFEDVSFGDDEEDELDEVEEISDEAAAANAIFKDLDLDSDETKKENVSSEIDMSVFDDSVLEELELDESLDEEEEDDEEGMTEALTSDMAVHEPSGLTEVAKAADGVTEVELDKKDEQKPVLISTDELMDNPPVVKNIKINRAKIIQKAVAETEEAQIDNPTEQIVAPQFMDGDQPEPETNMDPVKEKAEEPEQKGTGSTVELTGGMNVVKDTEPEKAAVNRNAPKAMPYIVRVNTGERVMVNKAVFKIGKAARGVDYHVGGNGAISKVHVIIYQREDGCYLKDNKATNGTYLNGARLDENAEQKLSNDAMISIGGEDFIFKLS</sequence>
<accession>A0AAI9K376</accession>
<comment type="caution">
    <text evidence="3">The sequence shown here is derived from an EMBL/GenBank/DDBJ whole genome shotgun (WGS) entry which is preliminary data.</text>
</comment>
<dbReference type="CDD" id="cd00060">
    <property type="entry name" value="FHA"/>
    <property type="match status" value="1"/>
</dbReference>
<protein>
    <recommendedName>
        <fullName evidence="2">FHA domain-containing protein</fullName>
    </recommendedName>
</protein>
<evidence type="ECO:0000313" key="4">
    <source>
        <dbReference type="Proteomes" id="UP000660047"/>
    </source>
</evidence>
<name>A0AAI9K376_9FIRM</name>
<feature type="compositionally biased region" description="Basic and acidic residues" evidence="1">
    <location>
        <begin position="406"/>
        <end position="416"/>
    </location>
</feature>
<dbReference type="Proteomes" id="UP000660047">
    <property type="component" value="Unassembled WGS sequence"/>
</dbReference>
<dbReference type="InterPro" id="IPR045962">
    <property type="entry name" value="DUF6382"/>
</dbReference>
<feature type="region of interest" description="Disordered" evidence="1">
    <location>
        <begin position="392"/>
        <end position="425"/>
    </location>
</feature>
<evidence type="ECO:0000313" key="3">
    <source>
        <dbReference type="EMBL" id="GFO94929.1"/>
    </source>
</evidence>